<name>A0A0H5QII1_9EUKA</name>
<protein>
    <submittedName>
        <fullName evidence="2">Uncharacterized protein</fullName>
    </submittedName>
</protein>
<evidence type="ECO:0000256" key="1">
    <source>
        <dbReference type="SAM" id="MobiDB-lite"/>
    </source>
</evidence>
<feature type="region of interest" description="Disordered" evidence="1">
    <location>
        <begin position="137"/>
        <end position="162"/>
    </location>
</feature>
<dbReference type="AlphaFoldDB" id="A0A0H5QII1"/>
<dbReference type="EMBL" id="HACM01001346">
    <property type="protein sequence ID" value="CRZ01788.1"/>
    <property type="molecule type" value="Transcribed_RNA"/>
</dbReference>
<feature type="compositionally biased region" description="Polar residues" evidence="1">
    <location>
        <begin position="153"/>
        <end position="162"/>
    </location>
</feature>
<proteinExistence type="predicted"/>
<feature type="non-terminal residue" evidence="2">
    <location>
        <position position="162"/>
    </location>
</feature>
<feature type="compositionally biased region" description="Basic and acidic residues" evidence="1">
    <location>
        <begin position="137"/>
        <end position="150"/>
    </location>
</feature>
<organism evidence="2">
    <name type="scientific">Spongospora subterranea</name>
    <dbReference type="NCBI Taxonomy" id="70186"/>
    <lineage>
        <taxon>Eukaryota</taxon>
        <taxon>Sar</taxon>
        <taxon>Rhizaria</taxon>
        <taxon>Endomyxa</taxon>
        <taxon>Phytomyxea</taxon>
        <taxon>Plasmodiophorida</taxon>
        <taxon>Plasmodiophoridae</taxon>
        <taxon>Spongospora</taxon>
    </lineage>
</organism>
<accession>A0A0H5QII1</accession>
<sequence>MQVNFSVNQTKGYQIFPQIYPLRYSWMPGLYTIRRFGHVAKQPDRFFQTDNISGDSGFLLTKQMMIPNRHPAASIPENDKFHEVASFQSTGTGFSKGGSNLYDVCQSVSIVHLMWSLHGTGLSRVVFCIIWSMNERRTDDDSPSTDHLEASVEMSSSHARNV</sequence>
<evidence type="ECO:0000313" key="2">
    <source>
        <dbReference type="EMBL" id="CRZ01788.1"/>
    </source>
</evidence>
<reference evidence="2" key="1">
    <citation type="submission" date="2015-04" db="EMBL/GenBank/DDBJ databases">
        <title>The genome sequence of the plant pathogenic Rhizarian Plasmodiophora brassicae reveals insights in its biotrophic life cycle and the origin of chitin synthesis.</title>
        <authorList>
            <person name="Schwelm A."/>
            <person name="Fogelqvist J."/>
            <person name="Knaust A."/>
            <person name="Julke S."/>
            <person name="Lilja T."/>
            <person name="Dhandapani V."/>
            <person name="Bonilla-Rosso G."/>
            <person name="Karlsson M."/>
            <person name="Shevchenko A."/>
            <person name="Choi S.R."/>
            <person name="Kim H.G."/>
            <person name="Park J.Y."/>
            <person name="Lim Y.P."/>
            <person name="Ludwig-Muller J."/>
            <person name="Dixelius C."/>
        </authorList>
    </citation>
    <scope>NUCLEOTIDE SEQUENCE</scope>
    <source>
        <tissue evidence="2">Potato root galls</tissue>
    </source>
</reference>